<dbReference type="GO" id="GO:0005634">
    <property type="term" value="C:nucleus"/>
    <property type="evidence" value="ECO:0007669"/>
    <property type="project" value="TreeGrafter"/>
</dbReference>
<dbReference type="PANTHER" id="PTHR13349">
    <property type="entry name" value="TRANSLATION MACHINERY-ASSOCIATED PROTEIN 16"/>
    <property type="match status" value="1"/>
</dbReference>
<comment type="similarity">
    <text evidence="1">Belongs to the TMA16 family.</text>
</comment>
<dbReference type="InterPro" id="IPR038356">
    <property type="entry name" value="Tma16_sf"/>
</dbReference>
<dbReference type="InterPro" id="IPR021346">
    <property type="entry name" value="Tma16"/>
</dbReference>
<accession>A0A061AYV6</accession>
<evidence type="ECO:0000256" key="2">
    <source>
        <dbReference type="SAM" id="MobiDB-lite"/>
    </source>
</evidence>
<dbReference type="Pfam" id="PF11176">
    <property type="entry name" value="Tma16"/>
    <property type="match status" value="1"/>
</dbReference>
<feature type="region of interest" description="Disordered" evidence="2">
    <location>
        <begin position="1"/>
        <end position="23"/>
    </location>
</feature>
<protein>
    <submittedName>
        <fullName evidence="3">CYFA0S04e00540g1_1</fullName>
    </submittedName>
</protein>
<dbReference type="AlphaFoldDB" id="A0A061AYV6"/>
<feature type="compositionally biased region" description="Polar residues" evidence="2">
    <location>
        <begin position="1"/>
        <end position="16"/>
    </location>
</feature>
<dbReference type="EMBL" id="LK052889">
    <property type="protein sequence ID" value="CDR39917.1"/>
    <property type="molecule type" value="Genomic_DNA"/>
</dbReference>
<evidence type="ECO:0000313" key="3">
    <source>
        <dbReference type="EMBL" id="CDR39917.1"/>
    </source>
</evidence>
<dbReference type="Gene3D" id="1.20.1440.170">
    <property type="entry name" value="Translation machinery-associated protein 16-like"/>
    <property type="match status" value="1"/>
</dbReference>
<reference evidence="3" key="1">
    <citation type="journal article" date="2014" name="Genome Announc.">
        <title>Genome sequence of the yeast Cyberlindnera fabianii (Hansenula fabianii).</title>
        <authorList>
            <person name="Freel K.C."/>
            <person name="Sarilar V."/>
            <person name="Neuveglise C."/>
            <person name="Devillers H."/>
            <person name="Friedrich A."/>
            <person name="Schacherer J."/>
        </authorList>
    </citation>
    <scope>NUCLEOTIDE SEQUENCE</scope>
    <source>
        <strain evidence="3">YJS4271</strain>
    </source>
</reference>
<proteinExistence type="inferred from homology"/>
<organism evidence="3">
    <name type="scientific">Cyberlindnera fabianii</name>
    <name type="common">Yeast</name>
    <name type="synonym">Hansenula fabianii</name>
    <dbReference type="NCBI Taxonomy" id="36022"/>
    <lineage>
        <taxon>Eukaryota</taxon>
        <taxon>Fungi</taxon>
        <taxon>Dikarya</taxon>
        <taxon>Ascomycota</taxon>
        <taxon>Saccharomycotina</taxon>
        <taxon>Saccharomycetes</taxon>
        <taxon>Phaffomycetales</taxon>
        <taxon>Phaffomycetaceae</taxon>
        <taxon>Cyberlindnera</taxon>
    </lineage>
</organism>
<dbReference type="OrthoDB" id="270284at2759"/>
<gene>
    <name evidence="3" type="ORF">CYFA0S_04e00540g</name>
</gene>
<evidence type="ECO:0000256" key="1">
    <source>
        <dbReference type="ARBA" id="ARBA00034127"/>
    </source>
</evidence>
<name>A0A061AYV6_CYBFA</name>
<sequence length="181" mass="21156">MPIQHSLSKVQKTIQKSKGAMHPKGRKFKQLNRATLREQKIQGKKIAHMERREIEMMRIKFLQEAVNNRPEKETFTLDDMKLFIEAFLTRDDEELDQLKAERRKGRPASNRQMILENKLKHETSEYESGYQIPDLSDKATVEFLRGWNGTTGMLNRFKYVFVAKGTKELPASKAADEVMKE</sequence>
<dbReference type="PhylomeDB" id="A0A061AYV6"/>
<dbReference type="VEuPathDB" id="FungiDB:BON22_2286"/>
<dbReference type="PANTHER" id="PTHR13349:SF2">
    <property type="entry name" value="TRANSLATION MACHINERY-ASSOCIATED PROTEIN 16"/>
    <property type="match status" value="1"/>
</dbReference>